<evidence type="ECO:0000256" key="1">
    <source>
        <dbReference type="ARBA" id="ARBA00004496"/>
    </source>
</evidence>
<keyword evidence="5" id="KW-0805">Transcription regulation</keyword>
<protein>
    <submittedName>
        <fullName evidence="11">Two component transcriptional regulator, AraC family</fullName>
    </submittedName>
</protein>
<dbReference type="SMART" id="SM00342">
    <property type="entry name" value="HTH_ARAC"/>
    <property type="match status" value="1"/>
</dbReference>
<dbReference type="AlphaFoldDB" id="A0A4P8XQP4"/>
<dbReference type="CDD" id="cd17536">
    <property type="entry name" value="REC_YesN-like"/>
    <property type="match status" value="1"/>
</dbReference>
<dbReference type="Pfam" id="PF00072">
    <property type="entry name" value="Response_reg"/>
    <property type="match status" value="1"/>
</dbReference>
<reference evidence="11 12" key="1">
    <citation type="submission" date="2019-05" db="EMBL/GenBank/DDBJ databases">
        <authorList>
            <person name="Chen C."/>
        </authorList>
    </citation>
    <scope>NUCLEOTIDE SEQUENCE [LARGE SCALE GENOMIC DNA]</scope>
    <source>
        <strain evidence="11 12">HB172198</strain>
    </source>
</reference>
<dbReference type="Pfam" id="PF12833">
    <property type="entry name" value="HTH_18"/>
    <property type="match status" value="1"/>
</dbReference>
<organism evidence="11 12">
    <name type="scientific">Paenibacillus algicola</name>
    <dbReference type="NCBI Taxonomy" id="2565926"/>
    <lineage>
        <taxon>Bacteria</taxon>
        <taxon>Bacillati</taxon>
        <taxon>Bacillota</taxon>
        <taxon>Bacilli</taxon>
        <taxon>Bacillales</taxon>
        <taxon>Paenibacillaceae</taxon>
        <taxon>Paenibacillus</taxon>
    </lineage>
</organism>
<dbReference type="Gene3D" id="1.10.10.60">
    <property type="entry name" value="Homeodomain-like"/>
    <property type="match status" value="2"/>
</dbReference>
<dbReference type="GO" id="GO:0000160">
    <property type="term" value="P:phosphorelay signal transduction system"/>
    <property type="evidence" value="ECO:0007669"/>
    <property type="project" value="UniProtKB-KW"/>
</dbReference>
<evidence type="ECO:0000256" key="4">
    <source>
        <dbReference type="ARBA" id="ARBA00023012"/>
    </source>
</evidence>
<feature type="domain" description="HTH araC/xylS-type" evidence="9">
    <location>
        <begin position="261"/>
        <end position="359"/>
    </location>
</feature>
<evidence type="ECO:0000313" key="11">
    <source>
        <dbReference type="EMBL" id="QCT04051.1"/>
    </source>
</evidence>
<evidence type="ECO:0000256" key="2">
    <source>
        <dbReference type="ARBA" id="ARBA00022490"/>
    </source>
</evidence>
<keyword evidence="12" id="KW-1185">Reference proteome</keyword>
<dbReference type="GO" id="GO:0005737">
    <property type="term" value="C:cytoplasm"/>
    <property type="evidence" value="ECO:0007669"/>
    <property type="project" value="UniProtKB-SubCell"/>
</dbReference>
<feature type="domain" description="Response regulatory" evidence="10">
    <location>
        <begin position="3"/>
        <end position="120"/>
    </location>
</feature>
<keyword evidence="2" id="KW-0963">Cytoplasm</keyword>
<evidence type="ECO:0000256" key="5">
    <source>
        <dbReference type="ARBA" id="ARBA00023015"/>
    </source>
</evidence>
<dbReference type="InterPro" id="IPR018060">
    <property type="entry name" value="HTH_AraC"/>
</dbReference>
<dbReference type="SUPFAM" id="SSF46689">
    <property type="entry name" value="Homeodomain-like"/>
    <property type="match status" value="2"/>
</dbReference>
<dbReference type="InterPro" id="IPR011006">
    <property type="entry name" value="CheY-like_superfamily"/>
</dbReference>
<dbReference type="GO" id="GO:0043565">
    <property type="term" value="F:sequence-specific DNA binding"/>
    <property type="evidence" value="ECO:0007669"/>
    <property type="project" value="InterPro"/>
</dbReference>
<evidence type="ECO:0000256" key="7">
    <source>
        <dbReference type="ARBA" id="ARBA00023163"/>
    </source>
</evidence>
<dbReference type="EMBL" id="CP040396">
    <property type="protein sequence ID" value="QCT04051.1"/>
    <property type="molecule type" value="Genomic_DNA"/>
</dbReference>
<evidence type="ECO:0000259" key="10">
    <source>
        <dbReference type="PROSITE" id="PS50110"/>
    </source>
</evidence>
<dbReference type="SUPFAM" id="SSF52172">
    <property type="entry name" value="CheY-like"/>
    <property type="match status" value="1"/>
</dbReference>
<dbReference type="InterPro" id="IPR020449">
    <property type="entry name" value="Tscrpt_reg_AraC-type_HTH"/>
</dbReference>
<keyword evidence="4" id="KW-0902">Two-component regulatory system</keyword>
<keyword evidence="3 8" id="KW-0597">Phosphoprotein</keyword>
<dbReference type="PANTHER" id="PTHR42713:SF3">
    <property type="entry name" value="TRANSCRIPTIONAL REGULATORY PROTEIN HPTR"/>
    <property type="match status" value="1"/>
</dbReference>
<sequence>MIRVLIVDDVPLIRQSLSVFVEGFNDMTVVSGMVSNGEQAVEWLKESYADLCITDIRMPVMDGLQLIEQINAKFRWMACLVVSSYDDFEYAKQSIELNALDYVLKPVKKESMNKALIKATNKIHELRNRDAAQLFLKRLPHHRAQLEQWLEHIQTLRMDTFPLLIVETLDLLERWVEGNYYLLNPLSNLWLQTLVEELTSDRLQMELDEGKDLGLGDKHLELSSTRYYFRLCAVRRLEEGAYRLIASMRGVRDQQSVKVVNQIKEYIKEHCGESINLQNLADHVALNKTYMCKLFKEETEQTIHTYIVLERMQLARNLLLEGGSKVYEIAKQVGYEDADYFTQIFKKHYGLSPLDYKKRMKS</sequence>
<dbReference type="Proteomes" id="UP000300879">
    <property type="component" value="Chromosome"/>
</dbReference>
<evidence type="ECO:0000256" key="3">
    <source>
        <dbReference type="ARBA" id="ARBA00022553"/>
    </source>
</evidence>
<dbReference type="InterPro" id="IPR051552">
    <property type="entry name" value="HptR"/>
</dbReference>
<proteinExistence type="predicted"/>
<dbReference type="PROSITE" id="PS50110">
    <property type="entry name" value="RESPONSE_REGULATORY"/>
    <property type="match status" value="1"/>
</dbReference>
<name>A0A4P8XQP4_9BACL</name>
<dbReference type="InterPro" id="IPR009057">
    <property type="entry name" value="Homeodomain-like_sf"/>
</dbReference>
<gene>
    <name evidence="11" type="ORF">E6C60_3340</name>
</gene>
<keyword evidence="7" id="KW-0804">Transcription</keyword>
<keyword evidence="6" id="KW-0238">DNA-binding</keyword>
<evidence type="ECO:0000256" key="6">
    <source>
        <dbReference type="ARBA" id="ARBA00023125"/>
    </source>
</evidence>
<accession>A0A4P8XQP4</accession>
<evidence type="ECO:0000256" key="8">
    <source>
        <dbReference type="PROSITE-ProRule" id="PRU00169"/>
    </source>
</evidence>
<comment type="subcellular location">
    <subcellularLocation>
        <location evidence="1">Cytoplasm</location>
    </subcellularLocation>
</comment>
<dbReference type="OrthoDB" id="1769137at2"/>
<dbReference type="GO" id="GO:0003700">
    <property type="term" value="F:DNA-binding transcription factor activity"/>
    <property type="evidence" value="ECO:0007669"/>
    <property type="project" value="InterPro"/>
</dbReference>
<feature type="modified residue" description="4-aspartylphosphate" evidence="8">
    <location>
        <position position="55"/>
    </location>
</feature>
<dbReference type="Gene3D" id="3.40.50.2300">
    <property type="match status" value="1"/>
</dbReference>
<evidence type="ECO:0000313" key="12">
    <source>
        <dbReference type="Proteomes" id="UP000300879"/>
    </source>
</evidence>
<dbReference type="PRINTS" id="PR00032">
    <property type="entry name" value="HTHARAC"/>
</dbReference>
<dbReference type="PANTHER" id="PTHR42713">
    <property type="entry name" value="HISTIDINE KINASE-RELATED"/>
    <property type="match status" value="1"/>
</dbReference>
<dbReference type="SMART" id="SM00448">
    <property type="entry name" value="REC"/>
    <property type="match status" value="1"/>
</dbReference>
<evidence type="ECO:0000259" key="9">
    <source>
        <dbReference type="PROSITE" id="PS01124"/>
    </source>
</evidence>
<dbReference type="RefSeq" id="WP_138226828.1">
    <property type="nucleotide sequence ID" value="NZ_CP040396.1"/>
</dbReference>
<dbReference type="KEGG" id="palo:E6C60_3340"/>
<dbReference type="InterPro" id="IPR001789">
    <property type="entry name" value="Sig_transdc_resp-reg_receiver"/>
</dbReference>
<dbReference type="PROSITE" id="PS01124">
    <property type="entry name" value="HTH_ARAC_FAMILY_2"/>
    <property type="match status" value="1"/>
</dbReference>